<gene>
    <name evidence="5" type="primary">LOC113110950</name>
</gene>
<dbReference type="SUPFAM" id="SSF57184">
    <property type="entry name" value="Growth factor receptor domain"/>
    <property type="match status" value="1"/>
</dbReference>
<reference evidence="5" key="1">
    <citation type="submission" date="2025-08" db="UniProtKB">
        <authorList>
            <consortium name="RefSeq"/>
        </authorList>
    </citation>
    <scope>IDENTIFICATION</scope>
    <source>
        <strain evidence="5">Wakin</strain>
        <tissue evidence="5">Muscle</tissue>
    </source>
</reference>
<name>A0A6P6QCT7_CARAU</name>
<dbReference type="Pfam" id="PF07645">
    <property type="entry name" value="EGF_CA"/>
    <property type="match status" value="1"/>
</dbReference>
<dbReference type="InterPro" id="IPR049883">
    <property type="entry name" value="NOTCH1_EGF-like"/>
</dbReference>
<protein>
    <submittedName>
        <fullName evidence="5">Uromodulin-like</fullName>
    </submittedName>
</protein>
<dbReference type="InterPro" id="IPR009030">
    <property type="entry name" value="Growth_fac_rcpt_cys_sf"/>
</dbReference>
<dbReference type="RefSeq" id="XP_026131047.1">
    <property type="nucleotide sequence ID" value="XM_026275262.1"/>
</dbReference>
<keyword evidence="2" id="KW-1015">Disulfide bond</keyword>
<dbReference type="KEGG" id="caua:113110950"/>
<accession>A0A6P6QCT7</accession>
<dbReference type="CDD" id="cd00064">
    <property type="entry name" value="FU"/>
    <property type="match status" value="1"/>
</dbReference>
<dbReference type="InterPro" id="IPR001881">
    <property type="entry name" value="EGF-like_Ca-bd_dom"/>
</dbReference>
<evidence type="ECO:0000313" key="4">
    <source>
        <dbReference type="Proteomes" id="UP000515129"/>
    </source>
</evidence>
<evidence type="ECO:0000313" key="5">
    <source>
        <dbReference type="RefSeq" id="XP_026131047.1"/>
    </source>
</evidence>
<dbReference type="InterPro" id="IPR018097">
    <property type="entry name" value="EGF_Ca-bd_CS"/>
</dbReference>
<proteinExistence type="predicted"/>
<evidence type="ECO:0000259" key="3">
    <source>
        <dbReference type="SMART" id="SM00179"/>
    </source>
</evidence>
<dbReference type="Proteomes" id="UP000515129">
    <property type="component" value="Chromosome 11"/>
</dbReference>
<dbReference type="GO" id="GO:0005509">
    <property type="term" value="F:calcium ion binding"/>
    <property type="evidence" value="ECO:0007669"/>
    <property type="project" value="InterPro"/>
</dbReference>
<dbReference type="InterPro" id="IPR006212">
    <property type="entry name" value="Furin_repeat"/>
</dbReference>
<dbReference type="SMART" id="SM00179">
    <property type="entry name" value="EGF_CA"/>
    <property type="match status" value="1"/>
</dbReference>
<dbReference type="GeneID" id="113110950"/>
<evidence type="ECO:0000256" key="1">
    <source>
        <dbReference type="ARBA" id="ARBA00022536"/>
    </source>
</evidence>
<organism evidence="4 5">
    <name type="scientific">Carassius auratus</name>
    <name type="common">Goldfish</name>
    <dbReference type="NCBI Taxonomy" id="7957"/>
    <lineage>
        <taxon>Eukaryota</taxon>
        <taxon>Metazoa</taxon>
        <taxon>Chordata</taxon>
        <taxon>Craniata</taxon>
        <taxon>Vertebrata</taxon>
        <taxon>Euteleostomi</taxon>
        <taxon>Actinopterygii</taxon>
        <taxon>Neopterygii</taxon>
        <taxon>Teleostei</taxon>
        <taxon>Ostariophysi</taxon>
        <taxon>Cypriniformes</taxon>
        <taxon>Cyprinidae</taxon>
        <taxon>Cyprininae</taxon>
        <taxon>Carassius</taxon>
    </lineage>
</organism>
<dbReference type="OrthoDB" id="6425090at2759"/>
<evidence type="ECO:0000256" key="2">
    <source>
        <dbReference type="ARBA" id="ARBA00023157"/>
    </source>
</evidence>
<sequence>MCYISPRWKSGNITTSPSILRHRDLINVNESNCGSVGCNCVLNPKSENTILLDHHYSVLNFVESGGLKHVTLMSPSWRFFLSSVLCVALFHLISGQSCSEHCKACGGPEKDQCLQCHTGFILHDNLCVDIDECGTDLDLCPDNTYCSNTHGSYECKGQCGLSSTHGSAE</sequence>
<keyword evidence="1" id="KW-0245">EGF-like domain</keyword>
<dbReference type="Gene3D" id="2.90.20.10">
    <property type="entry name" value="Plasmodium vivax P25 domain"/>
    <property type="match status" value="1"/>
</dbReference>
<keyword evidence="4" id="KW-1185">Reference proteome</keyword>
<dbReference type="AlphaFoldDB" id="A0A6P6QCT7"/>
<feature type="domain" description="EGF-like calcium-binding" evidence="3">
    <location>
        <begin position="129"/>
        <end position="169"/>
    </location>
</feature>
<dbReference type="PROSITE" id="PS01187">
    <property type="entry name" value="EGF_CA"/>
    <property type="match status" value="1"/>
</dbReference>